<evidence type="ECO:0000313" key="3">
    <source>
        <dbReference type="Proteomes" id="UP000655225"/>
    </source>
</evidence>
<dbReference type="EMBL" id="JABCRI010000010">
    <property type="protein sequence ID" value="KAF8399254.1"/>
    <property type="molecule type" value="Genomic_DNA"/>
</dbReference>
<keyword evidence="1" id="KW-0812">Transmembrane</keyword>
<name>A0A834Z1F1_TETSI</name>
<accession>A0A834Z1F1</accession>
<dbReference type="AlphaFoldDB" id="A0A834Z1F1"/>
<keyword evidence="1" id="KW-0472">Membrane</keyword>
<proteinExistence type="predicted"/>
<comment type="caution">
    <text evidence="2">The sequence shown here is derived from an EMBL/GenBank/DDBJ whole genome shotgun (WGS) entry which is preliminary data.</text>
</comment>
<dbReference type="Proteomes" id="UP000655225">
    <property type="component" value="Unassembled WGS sequence"/>
</dbReference>
<evidence type="ECO:0000256" key="1">
    <source>
        <dbReference type="SAM" id="Phobius"/>
    </source>
</evidence>
<keyword evidence="3" id="KW-1185">Reference proteome</keyword>
<protein>
    <submittedName>
        <fullName evidence="2">Uncharacterized protein</fullName>
    </submittedName>
</protein>
<organism evidence="2 3">
    <name type="scientific">Tetracentron sinense</name>
    <name type="common">Spur-leaf</name>
    <dbReference type="NCBI Taxonomy" id="13715"/>
    <lineage>
        <taxon>Eukaryota</taxon>
        <taxon>Viridiplantae</taxon>
        <taxon>Streptophyta</taxon>
        <taxon>Embryophyta</taxon>
        <taxon>Tracheophyta</taxon>
        <taxon>Spermatophyta</taxon>
        <taxon>Magnoliopsida</taxon>
        <taxon>Trochodendrales</taxon>
        <taxon>Trochodendraceae</taxon>
        <taxon>Tetracentron</taxon>
    </lineage>
</organism>
<gene>
    <name evidence="2" type="ORF">HHK36_015119</name>
</gene>
<feature type="transmembrane region" description="Helical" evidence="1">
    <location>
        <begin position="43"/>
        <end position="63"/>
    </location>
</feature>
<evidence type="ECO:0000313" key="2">
    <source>
        <dbReference type="EMBL" id="KAF8399254.1"/>
    </source>
</evidence>
<keyword evidence="1" id="KW-1133">Transmembrane helix</keyword>
<sequence length="66" mass="7646">MGSDSKVEKSQKDKKKMQALSLIAKPLAVKKLYNKTFKFFRKGFPFCIVLLYTNTLLILRIQYCGL</sequence>
<reference evidence="2 3" key="1">
    <citation type="submission" date="2020-04" db="EMBL/GenBank/DDBJ databases">
        <title>Plant Genome Project.</title>
        <authorList>
            <person name="Zhang R.-G."/>
        </authorList>
    </citation>
    <scope>NUCLEOTIDE SEQUENCE [LARGE SCALE GENOMIC DNA]</scope>
    <source>
        <strain evidence="2">YNK0</strain>
        <tissue evidence="2">Leaf</tissue>
    </source>
</reference>